<dbReference type="EMBL" id="JACYTQ010000003">
    <property type="protein sequence ID" value="MBD8489064.1"/>
    <property type="molecule type" value="Genomic_DNA"/>
</dbReference>
<keyword evidence="10" id="KW-1185">Reference proteome</keyword>
<feature type="chain" id="PRO_5045208917" evidence="6">
    <location>
        <begin position="18"/>
        <end position="521"/>
    </location>
</feature>
<gene>
    <name evidence="9" type="ORF">IFO69_09930</name>
</gene>
<comment type="subcellular location">
    <subcellularLocation>
        <location evidence="1">Cell outer membrane</location>
    </subcellularLocation>
</comment>
<evidence type="ECO:0000256" key="6">
    <source>
        <dbReference type="SAM" id="SignalP"/>
    </source>
</evidence>
<evidence type="ECO:0000256" key="3">
    <source>
        <dbReference type="ARBA" id="ARBA00022729"/>
    </source>
</evidence>
<evidence type="ECO:0000313" key="9">
    <source>
        <dbReference type="EMBL" id="MBD8489064.1"/>
    </source>
</evidence>
<dbReference type="RefSeq" id="WP_192009955.1">
    <property type="nucleotide sequence ID" value="NZ_JACYTQ010000003.1"/>
</dbReference>
<dbReference type="SUPFAM" id="SSF48452">
    <property type="entry name" value="TPR-like"/>
    <property type="match status" value="1"/>
</dbReference>
<feature type="domain" description="RagB/SusD" evidence="7">
    <location>
        <begin position="332"/>
        <end position="517"/>
    </location>
</feature>
<dbReference type="InterPro" id="IPR012944">
    <property type="entry name" value="SusD_RagB_dom"/>
</dbReference>
<comment type="similarity">
    <text evidence="2">Belongs to the SusD family.</text>
</comment>
<evidence type="ECO:0000256" key="1">
    <source>
        <dbReference type="ARBA" id="ARBA00004442"/>
    </source>
</evidence>
<keyword evidence="4" id="KW-0472">Membrane</keyword>
<feature type="domain" description="SusD-like N-terminal" evidence="8">
    <location>
        <begin position="93"/>
        <end position="189"/>
    </location>
</feature>
<dbReference type="Proteomes" id="UP000647133">
    <property type="component" value="Unassembled WGS sequence"/>
</dbReference>
<feature type="signal peptide" evidence="6">
    <location>
        <begin position="1"/>
        <end position="17"/>
    </location>
</feature>
<protein>
    <submittedName>
        <fullName evidence="9">RagB/SusD family nutrient uptake outer membrane protein</fullName>
    </submittedName>
</protein>
<evidence type="ECO:0000256" key="4">
    <source>
        <dbReference type="ARBA" id="ARBA00023136"/>
    </source>
</evidence>
<evidence type="ECO:0000259" key="8">
    <source>
        <dbReference type="Pfam" id="PF14322"/>
    </source>
</evidence>
<keyword evidence="5" id="KW-0998">Cell outer membrane</keyword>
<dbReference type="Pfam" id="PF14322">
    <property type="entry name" value="SusD-like_3"/>
    <property type="match status" value="1"/>
</dbReference>
<dbReference type="InterPro" id="IPR033985">
    <property type="entry name" value="SusD-like_N"/>
</dbReference>
<organism evidence="9 10">
    <name type="scientific">Echinicola arenosa</name>
    <dbReference type="NCBI Taxonomy" id="2774144"/>
    <lineage>
        <taxon>Bacteria</taxon>
        <taxon>Pseudomonadati</taxon>
        <taxon>Bacteroidota</taxon>
        <taxon>Cytophagia</taxon>
        <taxon>Cytophagales</taxon>
        <taxon>Cyclobacteriaceae</taxon>
        <taxon>Echinicola</taxon>
    </lineage>
</organism>
<evidence type="ECO:0000256" key="5">
    <source>
        <dbReference type="ARBA" id="ARBA00023237"/>
    </source>
</evidence>
<dbReference type="Gene3D" id="1.25.40.390">
    <property type="match status" value="1"/>
</dbReference>
<evidence type="ECO:0000256" key="2">
    <source>
        <dbReference type="ARBA" id="ARBA00006275"/>
    </source>
</evidence>
<dbReference type="PROSITE" id="PS51257">
    <property type="entry name" value="PROKAR_LIPOPROTEIN"/>
    <property type="match status" value="1"/>
</dbReference>
<comment type="caution">
    <text evidence="9">The sequence shown here is derived from an EMBL/GenBank/DDBJ whole genome shotgun (WGS) entry which is preliminary data.</text>
</comment>
<reference evidence="9 10" key="1">
    <citation type="submission" date="2020-09" db="EMBL/GenBank/DDBJ databases">
        <title>Echinicola sp. CAU 1574 isolated from sand of Sido Beach.</title>
        <authorList>
            <person name="Kim W."/>
        </authorList>
    </citation>
    <scope>NUCLEOTIDE SEQUENCE [LARGE SCALE GENOMIC DNA]</scope>
    <source>
        <strain evidence="9 10">CAU 1574</strain>
    </source>
</reference>
<accession>A0ABR9AN73</accession>
<evidence type="ECO:0000259" key="7">
    <source>
        <dbReference type="Pfam" id="PF07980"/>
    </source>
</evidence>
<name>A0ABR9AN73_9BACT</name>
<evidence type="ECO:0000313" key="10">
    <source>
        <dbReference type="Proteomes" id="UP000647133"/>
    </source>
</evidence>
<proteinExistence type="inferred from homology"/>
<dbReference type="InterPro" id="IPR011990">
    <property type="entry name" value="TPR-like_helical_dom_sf"/>
</dbReference>
<dbReference type="Pfam" id="PF07980">
    <property type="entry name" value="SusD_RagB"/>
    <property type="match status" value="1"/>
</dbReference>
<keyword evidence="3 6" id="KW-0732">Signal</keyword>
<sequence length="521" mass="59013">MNIKRYLILLVCFTALASSCTDLLDVKPEDRQSITNAFDDDSELMGFLITIQGEIQYMIQDDPHVPMGAGADRCDNVAYSNLRGLVPETVKISLYSSWKEYYDVIYLSNLILENIDQAESNMTADRIDFYKGQAYFTKGWMYLELGRIWGNAIITEGTNNFEAYGNSTDEEVIAEAIKNLQMAYELLDEYGTMKDANGNLLTSKQYGSKGAAAGLLAHAYAWQGSMAELYNWENVSAQEAYNNSIEWSTKLISGEASAPYGLSSNIEAMLSENISSWDPATRLAAQESILEVQNFYQTDNSGGYADPLAERYTTWPVDLNASTSYINQSQVTFKYKSSTIQNMYPGEDERKGAYFYKVDSMATKGYEFAYPYKIREGVFRVVSQATGRTLMTGLNCNEIYIRLAGIYLLRAECYAKIGNAAAATQDLNTIRARAKADLYPAPEDTDLQYAIFREREKELMMERTRFYDVVRNNYFRTELSEAFANLTNQDIQDGALYLNIGQDAFTNNTLLKQNIYWNRTE</sequence>